<gene>
    <name evidence="2" type="ORF">BLNAU_652</name>
</gene>
<dbReference type="InterPro" id="IPR006553">
    <property type="entry name" value="Leu-rich_rpt_Cys-con_subtyp"/>
</dbReference>
<dbReference type="Proteomes" id="UP001281761">
    <property type="component" value="Unassembled WGS sequence"/>
</dbReference>
<comment type="caution">
    <text evidence="2">The sequence shown here is derived from an EMBL/GenBank/DDBJ whole genome shotgun (WGS) entry which is preliminary data.</text>
</comment>
<dbReference type="InterPro" id="IPR001611">
    <property type="entry name" value="Leu-rich_rpt"/>
</dbReference>
<protein>
    <submittedName>
        <fullName evidence="2">Uncharacterized protein</fullName>
    </submittedName>
</protein>
<name>A0ABQ9YK35_9EUKA</name>
<evidence type="ECO:0000313" key="2">
    <source>
        <dbReference type="EMBL" id="KAK2964121.1"/>
    </source>
</evidence>
<dbReference type="Gene3D" id="3.80.10.10">
    <property type="entry name" value="Ribonuclease Inhibitor"/>
    <property type="match status" value="2"/>
</dbReference>
<proteinExistence type="predicted"/>
<feature type="compositionally biased region" description="Basic and acidic residues" evidence="1">
    <location>
        <begin position="379"/>
        <end position="390"/>
    </location>
</feature>
<organism evidence="2 3">
    <name type="scientific">Blattamonas nauphoetae</name>
    <dbReference type="NCBI Taxonomy" id="2049346"/>
    <lineage>
        <taxon>Eukaryota</taxon>
        <taxon>Metamonada</taxon>
        <taxon>Preaxostyla</taxon>
        <taxon>Oxymonadida</taxon>
        <taxon>Blattamonas</taxon>
    </lineage>
</organism>
<dbReference type="EMBL" id="JARBJD010000003">
    <property type="protein sequence ID" value="KAK2964121.1"/>
    <property type="molecule type" value="Genomic_DNA"/>
</dbReference>
<feature type="compositionally biased region" description="Low complexity" evidence="1">
    <location>
        <begin position="323"/>
        <end position="336"/>
    </location>
</feature>
<feature type="compositionally biased region" description="Polar residues" evidence="1">
    <location>
        <begin position="343"/>
        <end position="358"/>
    </location>
</feature>
<dbReference type="InterPro" id="IPR032675">
    <property type="entry name" value="LRR_dom_sf"/>
</dbReference>
<evidence type="ECO:0000256" key="1">
    <source>
        <dbReference type="SAM" id="MobiDB-lite"/>
    </source>
</evidence>
<dbReference type="Pfam" id="PF13516">
    <property type="entry name" value="LRR_6"/>
    <property type="match status" value="1"/>
</dbReference>
<reference evidence="2 3" key="1">
    <citation type="journal article" date="2022" name="bioRxiv">
        <title>Genomics of Preaxostyla Flagellates Illuminates Evolutionary Transitions and the Path Towards Mitochondrial Loss.</title>
        <authorList>
            <person name="Novak L.V.F."/>
            <person name="Treitli S.C."/>
            <person name="Pyrih J."/>
            <person name="Halakuc P."/>
            <person name="Pipaliya S.V."/>
            <person name="Vacek V."/>
            <person name="Brzon O."/>
            <person name="Soukal P."/>
            <person name="Eme L."/>
            <person name="Dacks J.B."/>
            <person name="Karnkowska A."/>
            <person name="Elias M."/>
            <person name="Hampl V."/>
        </authorList>
    </citation>
    <scope>NUCLEOTIDE SEQUENCE [LARGE SCALE GENOMIC DNA]</scope>
    <source>
        <strain evidence="2">NAU3</strain>
        <tissue evidence="2">Gut</tissue>
    </source>
</reference>
<dbReference type="SMART" id="SM00367">
    <property type="entry name" value="LRR_CC"/>
    <property type="match status" value="4"/>
</dbReference>
<dbReference type="SUPFAM" id="SSF52047">
    <property type="entry name" value="RNI-like"/>
    <property type="match status" value="1"/>
</dbReference>
<evidence type="ECO:0000313" key="3">
    <source>
        <dbReference type="Proteomes" id="UP001281761"/>
    </source>
</evidence>
<dbReference type="PANTHER" id="PTHR13318">
    <property type="entry name" value="PARTNER OF PAIRED, ISOFORM B-RELATED"/>
    <property type="match status" value="1"/>
</dbReference>
<sequence length="502" mass="54632">MEQFYAILPILCQNADDYELYNQILQISQEAQKIAKKHFTSFNFSRSKITDDIIKKFAKRWSHIERLDLSHTAITHLIFPNLLTDLPALKAVNFSGCKVTDELTRSFRQLLTSPNKLESIDLSELPLTEVFLSTIAATPLSNSRALPMVLDLSFNSCARLTTPKKSAPFARDPDRVVAFLTRKLSFKNCLDLSDSMISYLLRDLSPSYSGALHTLDLTSCSSVTDVGCAVIALSCPNLVHLSLWNCKEVGNGGVSCLARRCKRLKYLDMTGCSQLNDNACKFLAGIKVEDPKDASAHTRLFAKVEGVQVSTPNPAGKAKVRSPKLSPKPTSKTTSTVGAVRGTTLSPKLSKFQPSQPKKSAAPKVLAPTIAGSSPQPVEEPKEEEKKEDTPPVVTTSPHGHPIGKDYGCPDLDVLLIGKISLTNIALSVLTDGCPNISYLDIHSTASEIDAKGIADFIPQFKLAQENEGAGFTLKLGGMPLVNGCSRALKKSCPRINLSFIQ</sequence>
<feature type="region of interest" description="Disordered" evidence="1">
    <location>
        <begin position="311"/>
        <end position="402"/>
    </location>
</feature>
<accession>A0ABQ9YK35</accession>
<keyword evidence="3" id="KW-1185">Reference proteome</keyword>